<keyword evidence="2" id="KW-0347">Helicase</keyword>
<dbReference type="AlphaFoldDB" id="A0A2R6Q8P4"/>
<accession>A0A2R6Q8P4</accession>
<keyword evidence="2" id="KW-0547">Nucleotide-binding</keyword>
<dbReference type="EMBL" id="NKQK01000018">
    <property type="protein sequence ID" value="PSS04255.1"/>
    <property type="molecule type" value="Genomic_DNA"/>
</dbReference>
<evidence type="ECO:0000313" key="2">
    <source>
        <dbReference type="EMBL" id="PSS04255.1"/>
    </source>
</evidence>
<organism evidence="2 3">
    <name type="scientific">Actinidia chinensis var. chinensis</name>
    <name type="common">Chinese soft-hair kiwi</name>
    <dbReference type="NCBI Taxonomy" id="1590841"/>
    <lineage>
        <taxon>Eukaryota</taxon>
        <taxon>Viridiplantae</taxon>
        <taxon>Streptophyta</taxon>
        <taxon>Embryophyta</taxon>
        <taxon>Tracheophyta</taxon>
        <taxon>Spermatophyta</taxon>
        <taxon>Magnoliopsida</taxon>
        <taxon>eudicotyledons</taxon>
        <taxon>Gunneridae</taxon>
        <taxon>Pentapetalae</taxon>
        <taxon>asterids</taxon>
        <taxon>Ericales</taxon>
        <taxon>Actinidiaceae</taxon>
        <taxon>Actinidia</taxon>
    </lineage>
</organism>
<dbReference type="Gramene" id="PSS04255">
    <property type="protein sequence ID" value="PSS04255"/>
    <property type="gene ID" value="CEY00_Acc20099"/>
</dbReference>
<dbReference type="Proteomes" id="UP000241394">
    <property type="component" value="Chromosome LG18"/>
</dbReference>
<sequence length="138" mass="15588">MLTQFRCIVMVAFTLLGAFKSLEETVHAEERSNTTTNNYVLMLDGSSPSPVPIPILMKYIKNMLPIVEYANFLKKPTKSGFKHQKDSRDDKEGNKVFCLVCQDCIEGSYMNIVAAKECVKTVEDETEKKKDAGRSTRL</sequence>
<dbReference type="OMA" id="FREAFTH"/>
<proteinExistence type="predicted"/>
<gene>
    <name evidence="2" type="ORF">CEY00_Acc20099</name>
</gene>
<reference evidence="2 3" key="1">
    <citation type="submission" date="2017-07" db="EMBL/GenBank/DDBJ databases">
        <title>An improved, manually edited Actinidia chinensis var. chinensis (kiwifruit) genome highlights the challenges associated with draft genomes and gene prediction in plants.</title>
        <authorList>
            <person name="Pilkington S."/>
            <person name="Crowhurst R."/>
            <person name="Hilario E."/>
            <person name="Nardozza S."/>
            <person name="Fraser L."/>
            <person name="Peng Y."/>
            <person name="Gunaseelan K."/>
            <person name="Simpson R."/>
            <person name="Tahir J."/>
            <person name="Deroles S."/>
            <person name="Templeton K."/>
            <person name="Luo Z."/>
            <person name="Davy M."/>
            <person name="Cheng C."/>
            <person name="Mcneilage M."/>
            <person name="Scaglione D."/>
            <person name="Liu Y."/>
            <person name="Zhang Q."/>
            <person name="Datson P."/>
            <person name="De Silva N."/>
            <person name="Gardiner S."/>
            <person name="Bassett H."/>
            <person name="Chagne D."/>
            <person name="Mccallum J."/>
            <person name="Dzierzon H."/>
            <person name="Deng C."/>
            <person name="Wang Y.-Y."/>
            <person name="Barron N."/>
            <person name="Manako K."/>
            <person name="Bowen J."/>
            <person name="Foster T."/>
            <person name="Erridge Z."/>
            <person name="Tiffin H."/>
            <person name="Waite C."/>
            <person name="Davies K."/>
            <person name="Grierson E."/>
            <person name="Laing W."/>
            <person name="Kirk R."/>
            <person name="Chen X."/>
            <person name="Wood M."/>
            <person name="Montefiori M."/>
            <person name="Brummell D."/>
            <person name="Schwinn K."/>
            <person name="Catanach A."/>
            <person name="Fullerton C."/>
            <person name="Li D."/>
            <person name="Meiyalaghan S."/>
            <person name="Nieuwenhuizen N."/>
            <person name="Read N."/>
            <person name="Prakash R."/>
            <person name="Hunter D."/>
            <person name="Zhang H."/>
            <person name="Mckenzie M."/>
            <person name="Knabel M."/>
            <person name="Harris A."/>
            <person name="Allan A."/>
            <person name="Chen A."/>
            <person name="Janssen B."/>
            <person name="Plunkett B."/>
            <person name="Dwamena C."/>
            <person name="Voogd C."/>
            <person name="Leif D."/>
            <person name="Lafferty D."/>
            <person name="Souleyre E."/>
            <person name="Varkonyi-Gasic E."/>
            <person name="Gambi F."/>
            <person name="Hanley J."/>
            <person name="Yao J.-L."/>
            <person name="Cheung J."/>
            <person name="David K."/>
            <person name="Warren B."/>
            <person name="Marsh K."/>
            <person name="Snowden K."/>
            <person name="Lin-Wang K."/>
            <person name="Brian L."/>
            <person name="Martinez-Sanchez M."/>
            <person name="Wang M."/>
            <person name="Ileperuma N."/>
            <person name="Macnee N."/>
            <person name="Campin R."/>
            <person name="Mcatee P."/>
            <person name="Drummond R."/>
            <person name="Espley R."/>
            <person name="Ireland H."/>
            <person name="Wu R."/>
            <person name="Atkinson R."/>
            <person name="Karunairetnam S."/>
            <person name="Bulley S."/>
            <person name="Chunkath S."/>
            <person name="Hanley Z."/>
            <person name="Storey R."/>
            <person name="Thrimawithana A."/>
            <person name="Thomson S."/>
            <person name="David C."/>
            <person name="Testolin R."/>
        </authorList>
    </citation>
    <scope>NUCLEOTIDE SEQUENCE [LARGE SCALE GENOMIC DNA]</scope>
    <source>
        <strain evidence="3">cv. Red5</strain>
        <tissue evidence="2">Young leaf</tissue>
    </source>
</reference>
<keyword evidence="2" id="KW-0067">ATP-binding</keyword>
<keyword evidence="2" id="KW-0378">Hydrolase</keyword>
<protein>
    <submittedName>
        <fullName evidence="2">ATP-dependent DNA helicase</fullName>
    </submittedName>
</protein>
<feature type="signal peptide" evidence="1">
    <location>
        <begin position="1"/>
        <end position="28"/>
    </location>
</feature>
<keyword evidence="1" id="KW-0732">Signal</keyword>
<reference evidence="3" key="2">
    <citation type="journal article" date="2018" name="BMC Genomics">
        <title>A manually annotated Actinidia chinensis var. chinensis (kiwifruit) genome highlights the challenges associated with draft genomes and gene prediction in plants.</title>
        <authorList>
            <person name="Pilkington S.M."/>
            <person name="Crowhurst R."/>
            <person name="Hilario E."/>
            <person name="Nardozza S."/>
            <person name="Fraser L."/>
            <person name="Peng Y."/>
            <person name="Gunaseelan K."/>
            <person name="Simpson R."/>
            <person name="Tahir J."/>
            <person name="Deroles S.C."/>
            <person name="Templeton K."/>
            <person name="Luo Z."/>
            <person name="Davy M."/>
            <person name="Cheng C."/>
            <person name="McNeilage M."/>
            <person name="Scaglione D."/>
            <person name="Liu Y."/>
            <person name="Zhang Q."/>
            <person name="Datson P."/>
            <person name="De Silva N."/>
            <person name="Gardiner S.E."/>
            <person name="Bassett H."/>
            <person name="Chagne D."/>
            <person name="McCallum J."/>
            <person name="Dzierzon H."/>
            <person name="Deng C."/>
            <person name="Wang Y.Y."/>
            <person name="Barron L."/>
            <person name="Manako K."/>
            <person name="Bowen J."/>
            <person name="Foster T.M."/>
            <person name="Erridge Z.A."/>
            <person name="Tiffin H."/>
            <person name="Waite C.N."/>
            <person name="Davies K.M."/>
            <person name="Grierson E.P."/>
            <person name="Laing W.A."/>
            <person name="Kirk R."/>
            <person name="Chen X."/>
            <person name="Wood M."/>
            <person name="Montefiori M."/>
            <person name="Brummell D.A."/>
            <person name="Schwinn K.E."/>
            <person name="Catanach A."/>
            <person name="Fullerton C."/>
            <person name="Li D."/>
            <person name="Meiyalaghan S."/>
            <person name="Nieuwenhuizen N."/>
            <person name="Read N."/>
            <person name="Prakash R."/>
            <person name="Hunter D."/>
            <person name="Zhang H."/>
            <person name="McKenzie M."/>
            <person name="Knabel M."/>
            <person name="Harris A."/>
            <person name="Allan A.C."/>
            <person name="Gleave A."/>
            <person name="Chen A."/>
            <person name="Janssen B.J."/>
            <person name="Plunkett B."/>
            <person name="Ampomah-Dwamena C."/>
            <person name="Voogd C."/>
            <person name="Leif D."/>
            <person name="Lafferty D."/>
            <person name="Souleyre E.J.F."/>
            <person name="Varkonyi-Gasic E."/>
            <person name="Gambi F."/>
            <person name="Hanley J."/>
            <person name="Yao J.L."/>
            <person name="Cheung J."/>
            <person name="David K.M."/>
            <person name="Warren B."/>
            <person name="Marsh K."/>
            <person name="Snowden K.C."/>
            <person name="Lin-Wang K."/>
            <person name="Brian L."/>
            <person name="Martinez-Sanchez M."/>
            <person name="Wang M."/>
            <person name="Ileperuma N."/>
            <person name="Macnee N."/>
            <person name="Campin R."/>
            <person name="McAtee P."/>
            <person name="Drummond R.S.M."/>
            <person name="Espley R.V."/>
            <person name="Ireland H.S."/>
            <person name="Wu R."/>
            <person name="Atkinson R.G."/>
            <person name="Karunairetnam S."/>
            <person name="Bulley S."/>
            <person name="Chunkath S."/>
            <person name="Hanley Z."/>
            <person name="Storey R."/>
            <person name="Thrimawithana A.H."/>
            <person name="Thomson S."/>
            <person name="David C."/>
            <person name="Testolin R."/>
            <person name="Huang H."/>
            <person name="Hellens R.P."/>
            <person name="Schaffer R.J."/>
        </authorList>
    </citation>
    <scope>NUCLEOTIDE SEQUENCE [LARGE SCALE GENOMIC DNA]</scope>
    <source>
        <strain evidence="3">cv. Red5</strain>
    </source>
</reference>
<keyword evidence="3" id="KW-1185">Reference proteome</keyword>
<evidence type="ECO:0000313" key="3">
    <source>
        <dbReference type="Proteomes" id="UP000241394"/>
    </source>
</evidence>
<feature type="chain" id="PRO_5015350422" evidence="1">
    <location>
        <begin position="29"/>
        <end position="138"/>
    </location>
</feature>
<name>A0A2R6Q8P4_ACTCC</name>
<comment type="caution">
    <text evidence="2">The sequence shown here is derived from an EMBL/GenBank/DDBJ whole genome shotgun (WGS) entry which is preliminary data.</text>
</comment>
<evidence type="ECO:0000256" key="1">
    <source>
        <dbReference type="SAM" id="SignalP"/>
    </source>
</evidence>
<dbReference type="GO" id="GO:0004386">
    <property type="term" value="F:helicase activity"/>
    <property type="evidence" value="ECO:0007669"/>
    <property type="project" value="UniProtKB-KW"/>
</dbReference>
<dbReference type="InParanoid" id="A0A2R6Q8P4"/>
<dbReference type="OrthoDB" id="8062037at2759"/>